<dbReference type="AlphaFoldDB" id="A0AAD6AE90"/>
<evidence type="ECO:0000313" key="4">
    <source>
        <dbReference type="Proteomes" id="UP001219934"/>
    </source>
</evidence>
<feature type="non-terminal residue" evidence="3">
    <location>
        <position position="1"/>
    </location>
</feature>
<feature type="compositionally biased region" description="Pro residues" evidence="1">
    <location>
        <begin position="782"/>
        <end position="791"/>
    </location>
</feature>
<reference evidence="3" key="1">
    <citation type="submission" date="2022-11" db="EMBL/GenBank/DDBJ databases">
        <title>Chromosome-level genome of Pogonophryne albipinna.</title>
        <authorList>
            <person name="Jo E."/>
        </authorList>
    </citation>
    <scope>NUCLEOTIDE SEQUENCE</scope>
    <source>
        <strain evidence="3">SGF0006</strain>
        <tissue evidence="3">Muscle</tissue>
    </source>
</reference>
<name>A0AAD6AE90_9TELE</name>
<keyword evidence="4" id="KW-1185">Reference proteome</keyword>
<evidence type="ECO:0000259" key="2">
    <source>
        <dbReference type="Pfam" id="PF20499"/>
    </source>
</evidence>
<evidence type="ECO:0000313" key="3">
    <source>
        <dbReference type="EMBL" id="KAJ4923523.1"/>
    </source>
</evidence>
<proteinExistence type="predicted"/>
<feature type="region of interest" description="Disordered" evidence="1">
    <location>
        <begin position="116"/>
        <end position="167"/>
    </location>
</feature>
<feature type="domain" description="DUF6729" evidence="2">
    <location>
        <begin position="177"/>
        <end position="343"/>
    </location>
</feature>
<evidence type="ECO:0000256" key="1">
    <source>
        <dbReference type="SAM" id="MobiDB-lite"/>
    </source>
</evidence>
<sequence length="1108" mass="121725">MEICIAESPPTPNTPMDRWVPSFANGRPDQGPSQRIKLLLTHVAITASLGSALPSKPSEEPSDEELIRVVVDMEESSDVQAPLSFHPPPATPSSAPQKGAGVSAVLGEPTDEELLEATQEQDHALRPPAVVQPAPAPSSLPPPAATASPGAAAPGQEELPGPAFLPPPPRELLPVSWRAALTVEQQQWIGRVLFTRDQWGRPSLITDLSLWWNPPQSRPIYHQPPASPDPFFACRLFLWMPHRIWRLQLTCPQPSCTGSMVKAGLYRTIRRVLDIDGWYLMATEYLECRRCKKKVGGWSQGLIRQLAPTYSCLFPAVLTYKLSCDHRVVTQLKSRTLGNSVTKKLAGTASDTAAWVTNVGNEYGQVLISVLNCSEGAEGLSSMAAGLMRRYRLAGVPPPQLIYVDRDCCKRDGVSKTAALFQEWGQLVVKLDIWHLMRRFAAGVTTESHELYPAFMRQLSLCIFEVDPGDARRLTEAKRSQLEGKLVGLTDAEVIQKITREEWRLHCRRRTRGAEDTALLIQDLLQTFGGTAGRDNLDIPLLDPLRIQDIWSTQWPHLSCIQDPPGVQLYTQTGRLTKGVVILPVYRCARGSTSLESFHLHLNRFIPGTQASAKHFQAFLIDGLVRWNEDRAAAASGEVEPLHSYSGHLKHALNQKSQRVLGRQLVKDFTKPAEYTDIITVRKRSILQILCILSFCRVTWELIGVEFLYRQTGKVLEDVSLDPDIPDEAAAIQSLEEVDEGIEEDVEDPTVFQPDIPSTSTAARSGDPADAHRSEPSGPAAPHQPDPPEAPEAPAQQSSSDSEEEIQGPDGQPGYQHVLKLAKALLEARSLQGLSDKRVDELMALWQRLPEPDRRRVVYPPRHRERQPKGRFKTAKGKNTSCPGKESLQRCLLGLNSGPATWPSTSRLVEAICSQLCRLHPAATRFGGIMRTRWFLILTDYVAIREAVLASPRLMAQTDIQLFELNQRTLSQWFSLRQKDRGVSVLLQGTGVVPAVAVAFQPLPAAKVLSFVQVGQGQPFHYNIPEVPGPSGVGLPASSGHTPPPPPLRTLLPAVPLMAAPAAQPPLRLLLLAGPLMAAPPPPLRSLLPAGPLMAAPAAQPPLRTLLP</sequence>
<dbReference type="Proteomes" id="UP001219934">
    <property type="component" value="Unassembled WGS sequence"/>
</dbReference>
<feature type="compositionally biased region" description="Basic residues" evidence="1">
    <location>
        <begin position="863"/>
        <end position="876"/>
    </location>
</feature>
<dbReference type="Pfam" id="PF20499">
    <property type="entry name" value="DUF6729"/>
    <property type="match status" value="1"/>
</dbReference>
<dbReference type="InterPro" id="IPR046616">
    <property type="entry name" value="DUF6729"/>
</dbReference>
<feature type="compositionally biased region" description="Low complexity" evidence="1">
    <location>
        <begin position="145"/>
        <end position="162"/>
    </location>
</feature>
<comment type="caution">
    <text evidence="3">The sequence shown here is derived from an EMBL/GenBank/DDBJ whole genome shotgun (WGS) entry which is preliminary data.</text>
</comment>
<dbReference type="PANTHER" id="PTHR24401:SF29">
    <property type="entry name" value="SI:CH211-243P7.3-RELATED"/>
    <property type="match status" value="1"/>
</dbReference>
<feature type="compositionally biased region" description="Pro residues" evidence="1">
    <location>
        <begin position="134"/>
        <end position="144"/>
    </location>
</feature>
<organism evidence="3 4">
    <name type="scientific">Pogonophryne albipinna</name>
    <dbReference type="NCBI Taxonomy" id="1090488"/>
    <lineage>
        <taxon>Eukaryota</taxon>
        <taxon>Metazoa</taxon>
        <taxon>Chordata</taxon>
        <taxon>Craniata</taxon>
        <taxon>Vertebrata</taxon>
        <taxon>Euteleostomi</taxon>
        <taxon>Actinopterygii</taxon>
        <taxon>Neopterygii</taxon>
        <taxon>Teleostei</taxon>
        <taxon>Neoteleostei</taxon>
        <taxon>Acanthomorphata</taxon>
        <taxon>Eupercaria</taxon>
        <taxon>Perciformes</taxon>
        <taxon>Notothenioidei</taxon>
        <taxon>Pogonophryne</taxon>
    </lineage>
</organism>
<gene>
    <name evidence="3" type="ORF">JOQ06_021589</name>
</gene>
<accession>A0AAD6AE90</accession>
<feature type="region of interest" description="Disordered" evidence="1">
    <location>
        <begin position="740"/>
        <end position="814"/>
    </location>
</feature>
<dbReference type="PANTHER" id="PTHR24401">
    <property type="entry name" value="SI:CH211-243P7.3-RELATED"/>
    <property type="match status" value="1"/>
</dbReference>
<feature type="region of interest" description="Disordered" evidence="1">
    <location>
        <begin position="78"/>
        <end position="102"/>
    </location>
</feature>
<protein>
    <recommendedName>
        <fullName evidence="2">DUF6729 domain-containing protein</fullName>
    </recommendedName>
</protein>
<dbReference type="EMBL" id="JAPTMU010000029">
    <property type="protein sequence ID" value="KAJ4923523.1"/>
    <property type="molecule type" value="Genomic_DNA"/>
</dbReference>
<feature type="region of interest" description="Disordered" evidence="1">
    <location>
        <begin position="863"/>
        <end position="883"/>
    </location>
</feature>